<accession>A0ACA9LSJ4</accession>
<sequence>YTAQIQTSYTPLRQEFRESDVISPTHLQQLQLQYRHSDMSTSFLRSSRNSIFQSEIRAAHGDPDDPLLNNKNNPYNIKLSTRSISLPQKLDPHYQLQNKDIEGLTSPVSPGTITVTPLLNGSNANKKSKGLIVCVCFSLIAGIIFTLWAVTTLMPHYTNDQSSGQSINPKQQIPTT</sequence>
<name>A0ACA9LSJ4_9GLOM</name>
<dbReference type="EMBL" id="CAJVPM010007680">
    <property type="protein sequence ID" value="CAG8548005.1"/>
    <property type="molecule type" value="Genomic_DNA"/>
</dbReference>
<evidence type="ECO:0000313" key="2">
    <source>
        <dbReference type="Proteomes" id="UP000789860"/>
    </source>
</evidence>
<feature type="non-terminal residue" evidence="1">
    <location>
        <position position="1"/>
    </location>
</feature>
<evidence type="ECO:0000313" key="1">
    <source>
        <dbReference type="EMBL" id="CAG8548005.1"/>
    </source>
</evidence>
<keyword evidence="2" id="KW-1185">Reference proteome</keyword>
<gene>
    <name evidence="1" type="ORF">SCALOS_LOCUS5077</name>
</gene>
<comment type="caution">
    <text evidence="1">The sequence shown here is derived from an EMBL/GenBank/DDBJ whole genome shotgun (WGS) entry which is preliminary data.</text>
</comment>
<reference evidence="1" key="1">
    <citation type="submission" date="2021-06" db="EMBL/GenBank/DDBJ databases">
        <authorList>
            <person name="Kallberg Y."/>
            <person name="Tangrot J."/>
            <person name="Rosling A."/>
        </authorList>
    </citation>
    <scope>NUCLEOTIDE SEQUENCE</scope>
    <source>
        <strain evidence="1">AU212A</strain>
    </source>
</reference>
<protein>
    <submittedName>
        <fullName evidence="1">775_t:CDS:1</fullName>
    </submittedName>
</protein>
<dbReference type="Proteomes" id="UP000789860">
    <property type="component" value="Unassembled WGS sequence"/>
</dbReference>
<organism evidence="1 2">
    <name type="scientific">Scutellospora calospora</name>
    <dbReference type="NCBI Taxonomy" id="85575"/>
    <lineage>
        <taxon>Eukaryota</taxon>
        <taxon>Fungi</taxon>
        <taxon>Fungi incertae sedis</taxon>
        <taxon>Mucoromycota</taxon>
        <taxon>Glomeromycotina</taxon>
        <taxon>Glomeromycetes</taxon>
        <taxon>Diversisporales</taxon>
        <taxon>Gigasporaceae</taxon>
        <taxon>Scutellospora</taxon>
    </lineage>
</organism>
<proteinExistence type="predicted"/>